<dbReference type="GO" id="GO:0005085">
    <property type="term" value="F:guanyl-nucleotide exchange factor activity"/>
    <property type="evidence" value="ECO:0007669"/>
    <property type="project" value="TreeGrafter"/>
</dbReference>
<evidence type="ECO:0000313" key="3">
    <source>
        <dbReference type="EMBL" id="NGO39312.1"/>
    </source>
</evidence>
<protein>
    <submittedName>
        <fullName evidence="3">VWA domain-containing protein</fullName>
    </submittedName>
</protein>
<dbReference type="PROSITE" id="PS50012">
    <property type="entry name" value="RCC1_3"/>
    <property type="match status" value="4"/>
</dbReference>
<dbReference type="InterPro" id="IPR003599">
    <property type="entry name" value="Ig_sub"/>
</dbReference>
<dbReference type="InterPro" id="IPR036179">
    <property type="entry name" value="Ig-like_dom_sf"/>
</dbReference>
<evidence type="ECO:0000313" key="4">
    <source>
        <dbReference type="Proteomes" id="UP000477311"/>
    </source>
</evidence>
<evidence type="ECO:0000259" key="2">
    <source>
        <dbReference type="PROSITE" id="PS50835"/>
    </source>
</evidence>
<dbReference type="PROSITE" id="PS00626">
    <property type="entry name" value="RCC1_2"/>
    <property type="match status" value="2"/>
</dbReference>
<dbReference type="GO" id="GO:0005737">
    <property type="term" value="C:cytoplasm"/>
    <property type="evidence" value="ECO:0007669"/>
    <property type="project" value="TreeGrafter"/>
</dbReference>
<keyword evidence="4" id="KW-1185">Reference proteome</keyword>
<dbReference type="CDD" id="cd00096">
    <property type="entry name" value="Ig"/>
    <property type="match status" value="1"/>
</dbReference>
<dbReference type="SUPFAM" id="SSF53300">
    <property type="entry name" value="vWA-like"/>
    <property type="match status" value="1"/>
</dbReference>
<comment type="caution">
    <text evidence="3">The sequence shown here is derived from an EMBL/GenBank/DDBJ whole genome shotgun (WGS) entry which is preliminary data.</text>
</comment>
<dbReference type="InterPro" id="IPR007110">
    <property type="entry name" value="Ig-like_dom"/>
</dbReference>
<dbReference type="Gene3D" id="2.130.10.30">
    <property type="entry name" value="Regulator of chromosome condensation 1/beta-lactamase-inhibitor protein II"/>
    <property type="match status" value="3"/>
</dbReference>
<dbReference type="SUPFAM" id="SSF49313">
    <property type="entry name" value="Cadherin-like"/>
    <property type="match status" value="2"/>
</dbReference>
<dbReference type="PROSITE" id="PS50234">
    <property type="entry name" value="VWFA"/>
    <property type="match status" value="1"/>
</dbReference>
<dbReference type="SUPFAM" id="SSF48726">
    <property type="entry name" value="Immunoglobulin"/>
    <property type="match status" value="2"/>
</dbReference>
<dbReference type="GO" id="GO:0016020">
    <property type="term" value="C:membrane"/>
    <property type="evidence" value="ECO:0007669"/>
    <property type="project" value="InterPro"/>
</dbReference>
<dbReference type="CDD" id="cd00198">
    <property type="entry name" value="vWFA"/>
    <property type="match status" value="1"/>
</dbReference>
<dbReference type="SMART" id="SM00409">
    <property type="entry name" value="IG"/>
    <property type="match status" value="2"/>
</dbReference>
<dbReference type="InterPro" id="IPR051553">
    <property type="entry name" value="Ran_GTPase-activating"/>
</dbReference>
<organism evidence="3 4">
    <name type="scientific">Limisphaera ngatamarikiensis</name>
    <dbReference type="NCBI Taxonomy" id="1324935"/>
    <lineage>
        <taxon>Bacteria</taxon>
        <taxon>Pseudomonadati</taxon>
        <taxon>Verrucomicrobiota</taxon>
        <taxon>Verrucomicrobiia</taxon>
        <taxon>Limisphaerales</taxon>
        <taxon>Limisphaeraceae</taxon>
        <taxon>Limisphaera</taxon>
    </lineage>
</organism>
<gene>
    <name evidence="3" type="ORF">G4L39_07855</name>
</gene>
<dbReference type="RefSeq" id="WP_165107258.1">
    <property type="nucleotide sequence ID" value="NZ_JAAKYA010000052.1"/>
</dbReference>
<dbReference type="PROSITE" id="PS50835">
    <property type="entry name" value="IG_LIKE"/>
    <property type="match status" value="1"/>
</dbReference>
<dbReference type="InterPro" id="IPR002035">
    <property type="entry name" value="VWF_A"/>
</dbReference>
<proteinExistence type="predicted"/>
<dbReference type="AlphaFoldDB" id="A0A6M1RX26"/>
<dbReference type="Gene3D" id="3.40.50.410">
    <property type="entry name" value="von Willebrand factor, type A domain"/>
    <property type="match status" value="1"/>
</dbReference>
<dbReference type="InterPro" id="IPR009091">
    <property type="entry name" value="RCC1/BLIP-II"/>
</dbReference>
<dbReference type="InterPro" id="IPR000408">
    <property type="entry name" value="Reg_chr_condens"/>
</dbReference>
<feature type="domain" description="VWFA" evidence="1">
    <location>
        <begin position="724"/>
        <end position="914"/>
    </location>
</feature>
<dbReference type="Pfam" id="PF05345">
    <property type="entry name" value="He_PIG"/>
    <property type="match status" value="2"/>
</dbReference>
<dbReference type="Pfam" id="PF13540">
    <property type="entry name" value="RCC1_2"/>
    <property type="match status" value="4"/>
</dbReference>
<dbReference type="Pfam" id="PF00092">
    <property type="entry name" value="VWA"/>
    <property type="match status" value="1"/>
</dbReference>
<dbReference type="InterPro" id="IPR036465">
    <property type="entry name" value="vWFA_dom_sf"/>
</dbReference>
<sequence>MQTPFPMPNQGRSSALSWLDRILVVRVVAGVTLTCCTTVHAASYPRAWGRNLEGQSLPPPGLTDVVAVAGGGLHSAAVRPNGRVVAWGWNLQGETNVPVSLPPARAVAANYGYSLALLEDGTVQAWGTSPAAAVPPDLAEVVAIAAGYDHAVALRRDLALVGWGRAPAPPAGVTSAVAVAAGRGHTLALLPNGLVAAWGDDTGGKLQVPLDLNEVVAVAAGDDHNLALRGDGNVIAWGANDQGQVSVPAGLSNVVAIAAGSAHSLALRADGTVVGWGRNDFGQSTPPAGLTRIIAVAAGGYHSLAIQGDGQPVITVPPRTRNAVLGAPVRLYVKAVGDPPLAYQWFKDGLALAGETRAVLEIPAVENHHEGLYSVRVSNPLGSVTSPEAALRVQALPPWITSEPGDVTVTCGDPFELSATAAGSGSLLYQWLLEDRPLPEATNATLRFPVATPDLAGSYRLVVSNEYGSTTSRVASVRVQVDPPTITVPPVARAKQGQPFIFTIQARHSPHAFGAWGLPPGLELDPAQGVIQGTPIQAGSFTVLLAATNVCTHATATLQLQVDSSAPRIQAPAVVQGTENVPLSFAISATESPTRYDALNLPAGLAVNRTTGLIQGTPARPGDFDVVLIAANAWGEARATVRFTIAPRTIGALTIANVTYTYSAPYLLDFQFSLYDSDDPAVARPVVVNPAELLVVPRENDRPISTNESAWLLSPGAGLGKLVKAVLVLDFSWSVASLANGDANTNGLSDAMEAMVTAAQDFVARLPAGSQVGVVEFHREDRDPAVVQPLSADVAAVQNAIAGIWTNQVQGFPAGSRVWDALATAINMLGSSNADEQHYVIFISDGRDESSSATVEDLINAATNANVRIYGLGFGIELDAAPLQALTTATSGRLVTAQNAEELAAQLGQVTQDIAGQYVLRWATLRRGSNAFMPSFEVHYQGLVALSPTNPVWTNFNDPIIDTNSEPPTTNYPLVTNYIIGWFNPADYAGDVTLGHMRLVPDDRSGEPALTLRARYIPRFIRRIQLRYRPNWPCSVEVLSTAPGEILHGWSLTQTNESDGTQVLLLSSPNPDDPMTSLPYGGFGSLLRFTFRDLNALSNAFATIEPDNSIYLTSGPQRWVIENTNEFVRVYPPLPFGTPGPWLEQHGFSGDLAAAELSDPDGDGVPTWQEYRADTDPRDPNSRLVLTFLPAIPWSTFHQVAFPTSPRRTYRVERSTDLQSWEPIGPDVPGTGAVLLVTDPQPPWTLPQAYYRVRVW</sequence>
<name>A0A6M1RX26_9BACT</name>
<dbReference type="PANTHER" id="PTHR45982:SF1">
    <property type="entry name" value="REGULATOR OF CHROMOSOME CONDENSATION"/>
    <property type="match status" value="1"/>
</dbReference>
<evidence type="ECO:0000259" key="1">
    <source>
        <dbReference type="PROSITE" id="PS50234"/>
    </source>
</evidence>
<reference evidence="3 4" key="1">
    <citation type="submission" date="2020-02" db="EMBL/GenBank/DDBJ databases">
        <title>Draft genome sequence of Limisphaera ngatamarikiensis NGM72.4T, a thermophilic Verrucomicrobia grouped in subdivision 3.</title>
        <authorList>
            <person name="Carere C.R."/>
            <person name="Steen J."/>
            <person name="Hugenholtz P."/>
            <person name="Stott M.B."/>
        </authorList>
    </citation>
    <scope>NUCLEOTIDE SEQUENCE [LARGE SCALE GENOMIC DNA]</scope>
    <source>
        <strain evidence="3 4">NGM72.4</strain>
    </source>
</reference>
<dbReference type="InterPro" id="IPR015919">
    <property type="entry name" value="Cadherin-like_sf"/>
</dbReference>
<dbReference type="PANTHER" id="PTHR45982">
    <property type="entry name" value="REGULATOR OF CHROMOSOME CONDENSATION"/>
    <property type="match status" value="1"/>
</dbReference>
<feature type="domain" description="Ig-like" evidence="2">
    <location>
        <begin position="312"/>
        <end position="392"/>
    </location>
</feature>
<accession>A0A6M1RX26</accession>
<dbReference type="SMART" id="SM00327">
    <property type="entry name" value="VWA"/>
    <property type="match status" value="1"/>
</dbReference>
<dbReference type="GO" id="GO:0005509">
    <property type="term" value="F:calcium ion binding"/>
    <property type="evidence" value="ECO:0007669"/>
    <property type="project" value="InterPro"/>
</dbReference>
<dbReference type="Gene3D" id="2.60.40.10">
    <property type="entry name" value="Immunoglobulins"/>
    <property type="match status" value="4"/>
</dbReference>
<dbReference type="EMBL" id="JAAKYA010000052">
    <property type="protein sequence ID" value="NGO39312.1"/>
    <property type="molecule type" value="Genomic_DNA"/>
</dbReference>
<dbReference type="SUPFAM" id="SSF50985">
    <property type="entry name" value="RCC1/BLIP-II"/>
    <property type="match status" value="1"/>
</dbReference>
<dbReference type="Pfam" id="PF13927">
    <property type="entry name" value="Ig_3"/>
    <property type="match status" value="1"/>
</dbReference>
<dbReference type="Proteomes" id="UP000477311">
    <property type="component" value="Unassembled WGS sequence"/>
</dbReference>
<dbReference type="InterPro" id="IPR013783">
    <property type="entry name" value="Ig-like_fold"/>
</dbReference>